<keyword evidence="2" id="KW-1185">Reference proteome</keyword>
<dbReference type="AlphaFoldDB" id="A0A3M6TMI5"/>
<sequence>MTMTVTLSHTKAENITQICKDLLTRTQPTIREVAVVIGKLVASCPGVAMVPLFYRQLKKEKTAALKFHHGNFDESIALSPIAESDLQWWVENIENVSKPISQAWSALSAVIVFPDDTPAGDNLLVVRFARGGPLKKVHKYLGQFLRKFEHVRKLSLKMFSWKLTIPLTLLSGQRIQTIHLLDTRYMTLTESSCSFSISKPAR</sequence>
<evidence type="ECO:0000313" key="1">
    <source>
        <dbReference type="EMBL" id="RMX42556.1"/>
    </source>
</evidence>
<gene>
    <name evidence="1" type="ORF">pdam_00016891</name>
</gene>
<organism evidence="1 2">
    <name type="scientific">Pocillopora damicornis</name>
    <name type="common">Cauliflower coral</name>
    <name type="synonym">Millepora damicornis</name>
    <dbReference type="NCBI Taxonomy" id="46731"/>
    <lineage>
        <taxon>Eukaryota</taxon>
        <taxon>Metazoa</taxon>
        <taxon>Cnidaria</taxon>
        <taxon>Anthozoa</taxon>
        <taxon>Hexacorallia</taxon>
        <taxon>Scleractinia</taxon>
        <taxon>Astrocoeniina</taxon>
        <taxon>Pocilloporidae</taxon>
        <taxon>Pocillopora</taxon>
    </lineage>
</organism>
<name>A0A3M6TMI5_POCDA</name>
<dbReference type="EMBL" id="RCHS01003332">
    <property type="protein sequence ID" value="RMX42556.1"/>
    <property type="molecule type" value="Genomic_DNA"/>
</dbReference>
<dbReference type="Proteomes" id="UP000275408">
    <property type="component" value="Unassembled WGS sequence"/>
</dbReference>
<comment type="caution">
    <text evidence="1">The sequence shown here is derived from an EMBL/GenBank/DDBJ whole genome shotgun (WGS) entry which is preliminary data.</text>
</comment>
<protein>
    <submittedName>
        <fullName evidence="1">Uncharacterized protein</fullName>
    </submittedName>
</protein>
<evidence type="ECO:0000313" key="2">
    <source>
        <dbReference type="Proteomes" id="UP000275408"/>
    </source>
</evidence>
<proteinExistence type="predicted"/>
<dbReference type="OrthoDB" id="5985995at2759"/>
<reference evidence="1 2" key="1">
    <citation type="journal article" date="2018" name="Sci. Rep.">
        <title>Comparative analysis of the Pocillopora damicornis genome highlights role of immune system in coral evolution.</title>
        <authorList>
            <person name="Cunning R."/>
            <person name="Bay R.A."/>
            <person name="Gillette P."/>
            <person name="Baker A.C."/>
            <person name="Traylor-Knowles N."/>
        </authorList>
    </citation>
    <scope>NUCLEOTIDE SEQUENCE [LARGE SCALE GENOMIC DNA]</scope>
    <source>
        <strain evidence="1">RSMAS</strain>
        <tissue evidence="1">Whole animal</tissue>
    </source>
</reference>
<accession>A0A3M6TMI5</accession>